<feature type="transmembrane region" description="Helical" evidence="6">
    <location>
        <begin position="100"/>
        <end position="119"/>
    </location>
</feature>
<protein>
    <submittedName>
        <fullName evidence="7">Tryptophan-rich sensory protein</fullName>
    </submittedName>
</protein>
<dbReference type="RefSeq" id="WP_133429986.1">
    <property type="nucleotide sequence ID" value="NZ_BMCC01000003.1"/>
</dbReference>
<dbReference type="OrthoDB" id="9795496at2"/>
<evidence type="ECO:0000256" key="5">
    <source>
        <dbReference type="ARBA" id="ARBA00023136"/>
    </source>
</evidence>
<organism evidence="7 8">
    <name type="scientific">Macrococcus hajekii</name>
    <dbReference type="NCBI Taxonomy" id="198482"/>
    <lineage>
        <taxon>Bacteria</taxon>
        <taxon>Bacillati</taxon>
        <taxon>Bacillota</taxon>
        <taxon>Bacilli</taxon>
        <taxon>Bacillales</taxon>
        <taxon>Staphylococcaceae</taxon>
        <taxon>Macrococcus</taxon>
    </lineage>
</organism>
<proteinExistence type="inferred from homology"/>
<dbReference type="InterPro" id="IPR038330">
    <property type="entry name" value="TspO/MBR-related_sf"/>
</dbReference>
<gene>
    <name evidence="7" type="ORF">ERX37_07120</name>
</gene>
<keyword evidence="5 6" id="KW-0472">Membrane</keyword>
<name>A0A4R6BJS1_9STAP</name>
<accession>A0A4R6BJS1</accession>
<keyword evidence="3 6" id="KW-0812">Transmembrane</keyword>
<feature type="transmembrane region" description="Helical" evidence="6">
    <location>
        <begin position="44"/>
        <end position="65"/>
    </location>
</feature>
<comment type="caution">
    <text evidence="7">The sequence shown here is derived from an EMBL/GenBank/DDBJ whole genome shotgun (WGS) entry which is preliminary data.</text>
</comment>
<dbReference type="InterPro" id="IPR004307">
    <property type="entry name" value="TspO_MBR"/>
</dbReference>
<comment type="similarity">
    <text evidence="2">Belongs to the TspO/BZRP family.</text>
</comment>
<dbReference type="FunFam" id="1.20.1260.100:FF:000001">
    <property type="entry name" value="translocator protein 2"/>
    <property type="match status" value="1"/>
</dbReference>
<dbReference type="CDD" id="cd15904">
    <property type="entry name" value="TSPO_MBR"/>
    <property type="match status" value="1"/>
</dbReference>
<keyword evidence="8" id="KW-1185">Reference proteome</keyword>
<evidence type="ECO:0000256" key="3">
    <source>
        <dbReference type="ARBA" id="ARBA00022692"/>
    </source>
</evidence>
<evidence type="ECO:0000313" key="8">
    <source>
        <dbReference type="Proteomes" id="UP000295328"/>
    </source>
</evidence>
<keyword evidence="4 6" id="KW-1133">Transmembrane helix</keyword>
<evidence type="ECO:0000256" key="4">
    <source>
        <dbReference type="ARBA" id="ARBA00022989"/>
    </source>
</evidence>
<reference evidence="7 8" key="1">
    <citation type="submission" date="2019-01" db="EMBL/GenBank/DDBJ databases">
        <title>Draft genome sequences of the type strains of six Macrococcus species.</title>
        <authorList>
            <person name="Mazhar S."/>
            <person name="Altermann E."/>
            <person name="Hill C."/>
            <person name="Mcauliffe O."/>
        </authorList>
    </citation>
    <scope>NUCLEOTIDE SEQUENCE [LARGE SCALE GENOMIC DNA]</scope>
    <source>
        <strain evidence="7 8">CCM4809</strain>
    </source>
</reference>
<dbReference type="Pfam" id="PF03073">
    <property type="entry name" value="TspO_MBR"/>
    <property type="match status" value="1"/>
</dbReference>
<evidence type="ECO:0000256" key="2">
    <source>
        <dbReference type="ARBA" id="ARBA00007524"/>
    </source>
</evidence>
<evidence type="ECO:0000313" key="7">
    <source>
        <dbReference type="EMBL" id="TDM01973.1"/>
    </source>
</evidence>
<dbReference type="PANTHER" id="PTHR10057">
    <property type="entry name" value="PERIPHERAL-TYPE BENZODIAZEPINE RECEPTOR"/>
    <property type="match status" value="1"/>
</dbReference>
<comment type="subcellular location">
    <subcellularLocation>
        <location evidence="1">Membrane</location>
        <topology evidence="1">Multi-pass membrane protein</topology>
    </subcellularLocation>
</comment>
<evidence type="ECO:0000256" key="1">
    <source>
        <dbReference type="ARBA" id="ARBA00004141"/>
    </source>
</evidence>
<dbReference type="PANTHER" id="PTHR10057:SF0">
    <property type="entry name" value="TRANSLOCATOR PROTEIN"/>
    <property type="match status" value="1"/>
</dbReference>
<evidence type="ECO:0000256" key="6">
    <source>
        <dbReference type="SAM" id="Phobius"/>
    </source>
</evidence>
<dbReference type="EMBL" id="SCWE01000002">
    <property type="protein sequence ID" value="TDM01973.1"/>
    <property type="molecule type" value="Genomic_DNA"/>
</dbReference>
<sequence>MANYKKAARLFIPLAGGLVIGRLTAKAQEDYKDYKTPPFSPPPAAFPVVWPALYTVMGVAYNMAYESKKDDKLTKSHYTQLALNYAWSILYFNLKLRGTALIESYCLLAAAIVAAVQFYEADKKAGLMMIPYVMWLSYATYLNGGNWLLNRDDEDYSNE</sequence>
<dbReference type="PIRSF" id="PIRSF005859">
    <property type="entry name" value="PBR"/>
    <property type="match status" value="1"/>
</dbReference>
<dbReference type="GO" id="GO:0016020">
    <property type="term" value="C:membrane"/>
    <property type="evidence" value="ECO:0007669"/>
    <property type="project" value="UniProtKB-SubCell"/>
</dbReference>
<dbReference type="GO" id="GO:0033013">
    <property type="term" value="P:tetrapyrrole metabolic process"/>
    <property type="evidence" value="ECO:0007669"/>
    <property type="project" value="UniProtKB-ARBA"/>
</dbReference>
<dbReference type="AlphaFoldDB" id="A0A4R6BJS1"/>
<dbReference type="Gene3D" id="1.20.1260.100">
    <property type="entry name" value="TspO/MBR protein"/>
    <property type="match status" value="1"/>
</dbReference>
<dbReference type="Proteomes" id="UP000295328">
    <property type="component" value="Unassembled WGS sequence"/>
</dbReference>